<dbReference type="Proteomes" id="UP000058305">
    <property type="component" value="Chromosome"/>
</dbReference>
<dbReference type="PANTHER" id="PTHR36933:SF1">
    <property type="entry name" value="SLL0788 PROTEIN"/>
    <property type="match status" value="1"/>
</dbReference>
<feature type="signal peptide" evidence="1">
    <location>
        <begin position="1"/>
        <end position="34"/>
    </location>
</feature>
<reference evidence="3 4" key="1">
    <citation type="journal article" date="2016" name="J. Biotechnol.">
        <title>First complete genome sequence of a species in the genus Microterricola, an extremophilic cold active enzyme producing bacterial strain ERGS5:02 isolated from Sikkim Himalaya.</title>
        <authorList>
            <person name="Himanshu"/>
            <person name="Swarnkar M.K."/>
            <person name="Singh D."/>
            <person name="Kumar R."/>
        </authorList>
    </citation>
    <scope>NUCLEOTIDE SEQUENCE [LARGE SCALE GENOMIC DNA]</scope>
    <source>
        <strain evidence="3 4">ERGS5:02</strain>
    </source>
</reference>
<name>A0A0X8E1U9_9MICO</name>
<feature type="chain" id="PRO_5038488860" description="DUF305 domain-containing protein" evidence="1">
    <location>
        <begin position="35"/>
        <end position="200"/>
    </location>
</feature>
<evidence type="ECO:0000256" key="1">
    <source>
        <dbReference type="SAM" id="SignalP"/>
    </source>
</evidence>
<dbReference type="PANTHER" id="PTHR36933">
    <property type="entry name" value="SLL0788 PROTEIN"/>
    <property type="match status" value="1"/>
</dbReference>
<gene>
    <name evidence="3" type="ORF">AWU67_05805</name>
</gene>
<dbReference type="PROSITE" id="PS51257">
    <property type="entry name" value="PROKAR_LIPOPROTEIN"/>
    <property type="match status" value="1"/>
</dbReference>
<reference evidence="4" key="2">
    <citation type="submission" date="2016-01" db="EMBL/GenBank/DDBJ databases">
        <title>First complete genome sequence of a species in the genus Microterricola, an extremophilic cold active enzyme producing strain ERGS5:02 isolated from Sikkim Himalaya.</title>
        <authorList>
            <person name="Kumar R."/>
            <person name="Singh D."/>
            <person name="Swarnkar M.K."/>
        </authorList>
    </citation>
    <scope>NUCLEOTIDE SEQUENCE [LARGE SCALE GENOMIC DNA]</scope>
    <source>
        <strain evidence="4">ERGS5:02</strain>
    </source>
</reference>
<protein>
    <recommendedName>
        <fullName evidence="2">DUF305 domain-containing protein</fullName>
    </recommendedName>
</protein>
<keyword evidence="1" id="KW-0732">Signal</keyword>
<keyword evidence="4" id="KW-1185">Reference proteome</keyword>
<evidence type="ECO:0000259" key="2">
    <source>
        <dbReference type="Pfam" id="PF03713"/>
    </source>
</evidence>
<proteinExistence type="predicted"/>
<dbReference type="AlphaFoldDB" id="A0A0X8E1U9"/>
<organism evidence="3 4">
    <name type="scientific">Microterricola viridarii</name>
    <dbReference type="NCBI Taxonomy" id="412690"/>
    <lineage>
        <taxon>Bacteria</taxon>
        <taxon>Bacillati</taxon>
        <taxon>Actinomycetota</taxon>
        <taxon>Actinomycetes</taxon>
        <taxon>Micrococcales</taxon>
        <taxon>Microbacteriaceae</taxon>
        <taxon>Microterricola</taxon>
    </lineage>
</organism>
<dbReference type="Gene3D" id="1.20.1260.10">
    <property type="match status" value="1"/>
</dbReference>
<accession>A0A0X8E1U9</accession>
<dbReference type="Pfam" id="PF03713">
    <property type="entry name" value="DUF305"/>
    <property type="match status" value="1"/>
</dbReference>
<evidence type="ECO:0000313" key="4">
    <source>
        <dbReference type="Proteomes" id="UP000058305"/>
    </source>
</evidence>
<dbReference type="InterPro" id="IPR012347">
    <property type="entry name" value="Ferritin-like"/>
</dbReference>
<evidence type="ECO:0000313" key="3">
    <source>
        <dbReference type="EMBL" id="AMB58448.1"/>
    </source>
</evidence>
<sequence>MFGKSSHISRSVRPLALGAAVAAVLLLAACTPVAGAPAPVAPSEATVPASANDTDLHFLAMMTPHHEQAVQMSDIVLAADEVTQQTRDIAERIRAGQQHEIDVMLGWVADWQQEPLLEQHSTHIANGMVTPERMDALAALGGADVERTFLEEMIFHHEGAIAMTQDQIDNGGYAELRELAQQMIDVQTAEVAEMTQLLGR</sequence>
<dbReference type="EMBL" id="CP014145">
    <property type="protein sequence ID" value="AMB58448.1"/>
    <property type="molecule type" value="Genomic_DNA"/>
</dbReference>
<dbReference type="InterPro" id="IPR005183">
    <property type="entry name" value="DUF305_CopM-like"/>
</dbReference>
<dbReference type="KEGG" id="mvd:AWU67_05805"/>
<feature type="domain" description="DUF305" evidence="2">
    <location>
        <begin position="55"/>
        <end position="198"/>
    </location>
</feature>